<organism evidence="3 4">
    <name type="scientific">Smittium simulii</name>
    <dbReference type="NCBI Taxonomy" id="133385"/>
    <lineage>
        <taxon>Eukaryota</taxon>
        <taxon>Fungi</taxon>
        <taxon>Fungi incertae sedis</taxon>
        <taxon>Zoopagomycota</taxon>
        <taxon>Kickxellomycotina</taxon>
        <taxon>Harpellomycetes</taxon>
        <taxon>Harpellales</taxon>
        <taxon>Legeriomycetaceae</taxon>
        <taxon>Smittium</taxon>
    </lineage>
</organism>
<dbReference type="InterPro" id="IPR001375">
    <property type="entry name" value="Peptidase_S9_cat"/>
</dbReference>
<sequence length="332" mass="37662">MNFSLGLTYQDITPFIGVSCLFLFLISLFLLSTLWFFQYDFIYPSNVPPKSTENVALPSQYGLEDFEDVHIKTSDNVIIRGYLLKQNSDSKNSNIDTIVFLHDNSGNMGHRLPVAKALYDTLKVNIFMLSYRGYGLSQGFAHESGIKKDIIAALGYLRSNPLTAKSRLIIYGQSLGGAVAIDTAAEFESEFSGLIVENTFKSIPEMFVFSMPWIKWAKLLISEKWDSEKRIKLIKRTPILFLSGEIDDYVPPEHVKSLYDISCAYSETHVEFHSFKNGRHNNTCTQEGYFECIKDWWTKNIASSKPYSPTNIFSNMVPIPADDADKSKPKSE</sequence>
<dbReference type="Gene3D" id="3.40.50.1820">
    <property type="entry name" value="alpha/beta hydrolase"/>
    <property type="match status" value="1"/>
</dbReference>
<dbReference type="GO" id="GO:0008474">
    <property type="term" value="F:palmitoyl-(protein) hydrolase activity"/>
    <property type="evidence" value="ECO:0007669"/>
    <property type="project" value="TreeGrafter"/>
</dbReference>
<dbReference type="EMBL" id="MBFR01000199">
    <property type="protein sequence ID" value="PVU91450.1"/>
    <property type="molecule type" value="Genomic_DNA"/>
</dbReference>
<reference evidence="3 4" key="1">
    <citation type="journal article" date="2018" name="MBio">
        <title>Comparative Genomics Reveals the Core Gene Toolbox for the Fungus-Insect Symbiosis.</title>
        <authorList>
            <person name="Wang Y."/>
            <person name="Stata M."/>
            <person name="Wang W."/>
            <person name="Stajich J.E."/>
            <person name="White M.M."/>
            <person name="Moncalvo J.M."/>
        </authorList>
    </citation>
    <scope>NUCLEOTIDE SEQUENCE [LARGE SCALE GENOMIC DNA]</scope>
    <source>
        <strain evidence="3 4">SWE-8-4</strain>
    </source>
</reference>
<keyword evidence="4" id="KW-1185">Reference proteome</keyword>
<dbReference type="Proteomes" id="UP000245383">
    <property type="component" value="Unassembled WGS sequence"/>
</dbReference>
<evidence type="ECO:0000259" key="2">
    <source>
        <dbReference type="Pfam" id="PF00326"/>
    </source>
</evidence>
<name>A0A2T9YGK7_9FUNG</name>
<keyword evidence="1" id="KW-0472">Membrane</keyword>
<dbReference type="Pfam" id="PF00326">
    <property type="entry name" value="Peptidase_S9"/>
    <property type="match status" value="1"/>
</dbReference>
<feature type="transmembrane region" description="Helical" evidence="1">
    <location>
        <begin position="12"/>
        <end position="37"/>
    </location>
</feature>
<protein>
    <recommendedName>
        <fullName evidence="2">Peptidase S9 prolyl oligopeptidase catalytic domain-containing protein</fullName>
    </recommendedName>
</protein>
<keyword evidence="1" id="KW-1133">Transmembrane helix</keyword>
<evidence type="ECO:0000313" key="4">
    <source>
        <dbReference type="Proteomes" id="UP000245383"/>
    </source>
</evidence>
<dbReference type="STRING" id="133385.A0A2T9YGK7"/>
<accession>A0A2T9YGK7</accession>
<dbReference type="OrthoDB" id="10249433at2759"/>
<dbReference type="PANTHER" id="PTHR12277">
    <property type="entry name" value="ALPHA/BETA HYDROLASE DOMAIN-CONTAINING PROTEIN"/>
    <property type="match status" value="1"/>
</dbReference>
<evidence type="ECO:0000256" key="1">
    <source>
        <dbReference type="SAM" id="Phobius"/>
    </source>
</evidence>
<dbReference type="GO" id="GO:0016020">
    <property type="term" value="C:membrane"/>
    <property type="evidence" value="ECO:0007669"/>
    <property type="project" value="TreeGrafter"/>
</dbReference>
<comment type="caution">
    <text evidence="3">The sequence shown here is derived from an EMBL/GenBank/DDBJ whole genome shotgun (WGS) entry which is preliminary data.</text>
</comment>
<dbReference type="GO" id="GO:0008236">
    <property type="term" value="F:serine-type peptidase activity"/>
    <property type="evidence" value="ECO:0007669"/>
    <property type="project" value="InterPro"/>
</dbReference>
<dbReference type="InterPro" id="IPR029058">
    <property type="entry name" value="AB_hydrolase_fold"/>
</dbReference>
<dbReference type="PANTHER" id="PTHR12277:SF81">
    <property type="entry name" value="PROTEIN ABHD13"/>
    <property type="match status" value="1"/>
</dbReference>
<dbReference type="SUPFAM" id="SSF53474">
    <property type="entry name" value="alpha/beta-Hydrolases"/>
    <property type="match status" value="1"/>
</dbReference>
<keyword evidence="1" id="KW-0812">Transmembrane</keyword>
<dbReference type="AlphaFoldDB" id="A0A2T9YGK7"/>
<feature type="domain" description="Peptidase S9 prolyl oligopeptidase catalytic" evidence="2">
    <location>
        <begin position="148"/>
        <end position="297"/>
    </location>
</feature>
<gene>
    <name evidence="3" type="ORF">BB561_004384</name>
</gene>
<evidence type="ECO:0000313" key="3">
    <source>
        <dbReference type="EMBL" id="PVU91450.1"/>
    </source>
</evidence>
<proteinExistence type="predicted"/>
<dbReference type="GO" id="GO:0006508">
    <property type="term" value="P:proteolysis"/>
    <property type="evidence" value="ECO:0007669"/>
    <property type="project" value="InterPro"/>
</dbReference>